<evidence type="ECO:0000256" key="7">
    <source>
        <dbReference type="ARBA" id="ARBA00022777"/>
    </source>
</evidence>
<evidence type="ECO:0000259" key="15">
    <source>
        <dbReference type="PROSITE" id="PS50011"/>
    </source>
</evidence>
<comment type="caution">
    <text evidence="16">The sequence shown here is derived from an EMBL/GenBank/DDBJ whole genome shotgun (WGS) entry which is preliminary data.</text>
</comment>
<evidence type="ECO:0000256" key="2">
    <source>
        <dbReference type="ARBA" id="ARBA00022527"/>
    </source>
</evidence>
<dbReference type="FunFam" id="3.30.200.20:FF:000178">
    <property type="entry name" value="serine/threonine-protein kinase PBS1-like"/>
    <property type="match status" value="1"/>
</dbReference>
<dbReference type="Proteomes" id="UP001140949">
    <property type="component" value="Unassembled WGS sequence"/>
</dbReference>
<dbReference type="InterPro" id="IPR011009">
    <property type="entry name" value="Kinase-like_dom_sf"/>
</dbReference>
<dbReference type="EMBL" id="JANAVB010029818">
    <property type="protein sequence ID" value="KAJ6814146.1"/>
    <property type="molecule type" value="Genomic_DNA"/>
</dbReference>
<organism evidence="16 17">
    <name type="scientific">Iris pallida</name>
    <name type="common">Sweet iris</name>
    <dbReference type="NCBI Taxonomy" id="29817"/>
    <lineage>
        <taxon>Eukaryota</taxon>
        <taxon>Viridiplantae</taxon>
        <taxon>Streptophyta</taxon>
        <taxon>Embryophyta</taxon>
        <taxon>Tracheophyta</taxon>
        <taxon>Spermatophyta</taxon>
        <taxon>Magnoliopsida</taxon>
        <taxon>Liliopsida</taxon>
        <taxon>Asparagales</taxon>
        <taxon>Iridaceae</taxon>
        <taxon>Iridoideae</taxon>
        <taxon>Irideae</taxon>
        <taxon>Iris</taxon>
    </lineage>
</organism>
<dbReference type="GO" id="GO:0004674">
    <property type="term" value="F:protein serine/threonine kinase activity"/>
    <property type="evidence" value="ECO:0007669"/>
    <property type="project" value="UniProtKB-KW"/>
</dbReference>
<evidence type="ECO:0000256" key="12">
    <source>
        <dbReference type="PROSITE-ProRule" id="PRU10141"/>
    </source>
</evidence>
<feature type="transmembrane region" description="Helical" evidence="13">
    <location>
        <begin position="291"/>
        <end position="315"/>
    </location>
</feature>
<keyword evidence="5 14" id="KW-0732">Signal</keyword>
<evidence type="ECO:0000256" key="4">
    <source>
        <dbReference type="ARBA" id="ARBA00022692"/>
    </source>
</evidence>
<dbReference type="SUPFAM" id="SSF56112">
    <property type="entry name" value="Protein kinase-like (PK-like)"/>
    <property type="match status" value="1"/>
</dbReference>
<dbReference type="GO" id="GO:0016020">
    <property type="term" value="C:membrane"/>
    <property type="evidence" value="ECO:0007669"/>
    <property type="project" value="UniProtKB-SubCell"/>
</dbReference>
<keyword evidence="3" id="KW-0808">Transferase</keyword>
<sequence length="660" mass="73403">MSLDELLLSILLLFLGQAITTTSRVDLANDCPPSRCSQSGPEITLPLSLNSAPGYCRRFSSGLNLSCSDNNTLLLHSPSPSPSPSGGGGGSSDVVDAIDYNRGLIKLSRPWAACPWQTNSTTIDDSDPYFYYCAPLRFERYFYPDCYPFMLNIVYTLTNCTSELVSSNIRNESIAGPISCLSGGTGSGYFVYAVDSLSVLIDSLPSYCSVVYRGTAGCTYYRTQNLPFREEMEDFSRTVPWDYDNNDCTLCRGSCGPKQAGRSCGYNQATNQTFCIPNNQDDNHGGHGPHVALIIGLCIAAFVILISLSVAYYIYQKFDKENLTRLKVEKFLAMYKSTNPTRYTYASIKKVTKNFKHKLGQGGYGSVYKGEILDGIPVAVKMLEISRTGDEFINEVVTMGRIHHMNVVRLLGYCPEGPRRALIYEFMPNQSLDRFIFPRDQDRKAAAPPFSMEKLQEIVLGTARGIEYLHQGCDQRILHFDIKPHNILLDRDFNPKISDFGLAKLCSRDQSAITMTAARGTKGYIAPEVYSRNFGTVSHKSDVYSFGMLVLEIVSGRRNVDPSIDNQSDAYLPEWSYNLLLIQQEGSDTVVEMDCDDVSEIARKLIIVALWCIQWSPANRPSMTRVVQMLMGNSDSLPIPPKPFVSSSVDQHDVVPIPLN</sequence>
<keyword evidence="11" id="KW-0325">Glycoprotein</keyword>
<evidence type="ECO:0000256" key="5">
    <source>
        <dbReference type="ARBA" id="ARBA00022729"/>
    </source>
</evidence>
<keyword evidence="10 13" id="KW-0472">Membrane</keyword>
<dbReference type="Gene3D" id="3.30.200.20">
    <property type="entry name" value="Phosphorylase Kinase, domain 1"/>
    <property type="match status" value="1"/>
</dbReference>
<accession>A0AAX6FCV9</accession>
<protein>
    <submittedName>
        <fullName evidence="16">Rust resistance kinase Lr10-like isoform X1</fullName>
    </submittedName>
</protein>
<dbReference type="PANTHER" id="PTHR27009">
    <property type="entry name" value="RUST RESISTANCE KINASE LR10-RELATED"/>
    <property type="match status" value="1"/>
</dbReference>
<keyword evidence="9 13" id="KW-1133">Transmembrane helix</keyword>
<dbReference type="SMART" id="SM00220">
    <property type="entry name" value="S_TKc"/>
    <property type="match status" value="1"/>
</dbReference>
<feature type="chain" id="PRO_5043354547" evidence="14">
    <location>
        <begin position="19"/>
        <end position="660"/>
    </location>
</feature>
<feature type="domain" description="Protein kinase" evidence="15">
    <location>
        <begin position="353"/>
        <end position="645"/>
    </location>
</feature>
<reference evidence="16" key="1">
    <citation type="journal article" date="2023" name="GigaByte">
        <title>Genome assembly of the bearded iris, Iris pallida Lam.</title>
        <authorList>
            <person name="Bruccoleri R.E."/>
            <person name="Oakeley E.J."/>
            <person name="Faust A.M.E."/>
            <person name="Altorfer M."/>
            <person name="Dessus-Babus S."/>
            <person name="Burckhardt D."/>
            <person name="Oertli M."/>
            <person name="Naumann U."/>
            <person name="Petersen F."/>
            <person name="Wong J."/>
        </authorList>
    </citation>
    <scope>NUCLEOTIDE SEQUENCE</scope>
    <source>
        <strain evidence="16">GSM-AAB239-AS_SAM_17_03QT</strain>
    </source>
</reference>
<keyword evidence="7 16" id="KW-0418">Kinase</keyword>
<dbReference type="PROSITE" id="PS00107">
    <property type="entry name" value="PROTEIN_KINASE_ATP"/>
    <property type="match status" value="1"/>
</dbReference>
<dbReference type="InterPro" id="IPR008271">
    <property type="entry name" value="Ser/Thr_kinase_AS"/>
</dbReference>
<dbReference type="GO" id="GO:0005524">
    <property type="term" value="F:ATP binding"/>
    <property type="evidence" value="ECO:0007669"/>
    <property type="project" value="UniProtKB-UniRule"/>
</dbReference>
<dbReference type="Gene3D" id="1.10.510.10">
    <property type="entry name" value="Transferase(Phosphotransferase) domain 1"/>
    <property type="match status" value="1"/>
</dbReference>
<dbReference type="PROSITE" id="PS00108">
    <property type="entry name" value="PROTEIN_KINASE_ST"/>
    <property type="match status" value="1"/>
</dbReference>
<evidence type="ECO:0000256" key="11">
    <source>
        <dbReference type="ARBA" id="ARBA00023180"/>
    </source>
</evidence>
<gene>
    <name evidence="16" type="ORF">M6B38_140115</name>
</gene>
<dbReference type="FunFam" id="1.10.510.10:FF:000590">
    <property type="entry name" value="PR5-like receptor kinase"/>
    <property type="match status" value="1"/>
</dbReference>
<keyword evidence="4 13" id="KW-0812">Transmembrane</keyword>
<evidence type="ECO:0000256" key="8">
    <source>
        <dbReference type="ARBA" id="ARBA00022840"/>
    </source>
</evidence>
<comment type="subcellular location">
    <subcellularLocation>
        <location evidence="1">Membrane</location>
        <topology evidence="1">Single-pass type I membrane protein</topology>
    </subcellularLocation>
</comment>
<evidence type="ECO:0000256" key="14">
    <source>
        <dbReference type="SAM" id="SignalP"/>
    </source>
</evidence>
<evidence type="ECO:0000256" key="9">
    <source>
        <dbReference type="ARBA" id="ARBA00022989"/>
    </source>
</evidence>
<evidence type="ECO:0000313" key="16">
    <source>
        <dbReference type="EMBL" id="KAJ6814146.1"/>
    </source>
</evidence>
<dbReference type="InterPro" id="IPR045874">
    <property type="entry name" value="LRK10/LRL21-25-like"/>
</dbReference>
<keyword evidence="2" id="KW-0723">Serine/threonine-protein kinase</keyword>
<evidence type="ECO:0000313" key="17">
    <source>
        <dbReference type="Proteomes" id="UP001140949"/>
    </source>
</evidence>
<keyword evidence="6 12" id="KW-0547">Nucleotide-binding</keyword>
<evidence type="ECO:0000256" key="10">
    <source>
        <dbReference type="ARBA" id="ARBA00023136"/>
    </source>
</evidence>
<feature type="signal peptide" evidence="14">
    <location>
        <begin position="1"/>
        <end position="18"/>
    </location>
</feature>
<evidence type="ECO:0000256" key="13">
    <source>
        <dbReference type="SAM" id="Phobius"/>
    </source>
</evidence>
<reference evidence="16" key="2">
    <citation type="submission" date="2023-04" db="EMBL/GenBank/DDBJ databases">
        <authorList>
            <person name="Bruccoleri R.E."/>
            <person name="Oakeley E.J."/>
            <person name="Faust A.-M."/>
            <person name="Dessus-Babus S."/>
            <person name="Altorfer M."/>
            <person name="Burckhardt D."/>
            <person name="Oertli M."/>
            <person name="Naumann U."/>
            <person name="Petersen F."/>
            <person name="Wong J."/>
        </authorList>
    </citation>
    <scope>NUCLEOTIDE SEQUENCE</scope>
    <source>
        <strain evidence="16">GSM-AAB239-AS_SAM_17_03QT</strain>
        <tissue evidence="16">Leaf</tissue>
    </source>
</reference>
<evidence type="ECO:0000256" key="1">
    <source>
        <dbReference type="ARBA" id="ARBA00004479"/>
    </source>
</evidence>
<feature type="binding site" evidence="12">
    <location>
        <position position="381"/>
    </location>
    <ligand>
        <name>ATP</name>
        <dbReference type="ChEBI" id="CHEBI:30616"/>
    </ligand>
</feature>
<dbReference type="PROSITE" id="PS50011">
    <property type="entry name" value="PROTEIN_KINASE_DOM"/>
    <property type="match status" value="1"/>
</dbReference>
<name>A0AAX6FCV9_IRIPA</name>
<dbReference type="Pfam" id="PF00069">
    <property type="entry name" value="Pkinase"/>
    <property type="match status" value="1"/>
</dbReference>
<proteinExistence type="predicted"/>
<dbReference type="InterPro" id="IPR017441">
    <property type="entry name" value="Protein_kinase_ATP_BS"/>
</dbReference>
<dbReference type="AlphaFoldDB" id="A0AAX6FCV9"/>
<dbReference type="InterPro" id="IPR000719">
    <property type="entry name" value="Prot_kinase_dom"/>
</dbReference>
<keyword evidence="8 12" id="KW-0067">ATP-binding</keyword>
<evidence type="ECO:0000256" key="3">
    <source>
        <dbReference type="ARBA" id="ARBA00022679"/>
    </source>
</evidence>
<keyword evidence="17" id="KW-1185">Reference proteome</keyword>
<evidence type="ECO:0000256" key="6">
    <source>
        <dbReference type="ARBA" id="ARBA00022741"/>
    </source>
</evidence>